<dbReference type="PRINTS" id="PR00634">
    <property type="entry name" value="BETALLERGEN"/>
</dbReference>
<dbReference type="GO" id="GO:0006952">
    <property type="term" value="P:defense response"/>
    <property type="evidence" value="ECO:0007669"/>
    <property type="project" value="UniProtKB-KW"/>
</dbReference>
<dbReference type="EMBL" id="KK914794">
    <property type="protein sequence ID" value="KDP27865.1"/>
    <property type="molecule type" value="Genomic_DNA"/>
</dbReference>
<dbReference type="Gene3D" id="3.30.530.20">
    <property type="match status" value="1"/>
</dbReference>
<organism evidence="5 6">
    <name type="scientific">Jatropha curcas</name>
    <name type="common">Barbados nut</name>
    <dbReference type="NCBI Taxonomy" id="180498"/>
    <lineage>
        <taxon>Eukaryota</taxon>
        <taxon>Viridiplantae</taxon>
        <taxon>Streptophyta</taxon>
        <taxon>Embryophyta</taxon>
        <taxon>Tracheophyta</taxon>
        <taxon>Spermatophyta</taxon>
        <taxon>Magnoliopsida</taxon>
        <taxon>eudicotyledons</taxon>
        <taxon>Gunneridae</taxon>
        <taxon>Pentapetalae</taxon>
        <taxon>rosids</taxon>
        <taxon>fabids</taxon>
        <taxon>Malpighiales</taxon>
        <taxon>Euphorbiaceae</taxon>
        <taxon>Crotonoideae</taxon>
        <taxon>Jatropheae</taxon>
        <taxon>Jatropha</taxon>
    </lineage>
</organism>
<dbReference type="PANTHER" id="PTHR31213:SF81">
    <property type="entry name" value="BET V I_MAJOR LATEX PROTEIN DOMAIN-CONTAINING PROTEIN"/>
    <property type="match status" value="1"/>
</dbReference>
<proteinExistence type="inferred from homology"/>
<dbReference type="GO" id="GO:0004864">
    <property type="term" value="F:protein phosphatase inhibitor activity"/>
    <property type="evidence" value="ECO:0007669"/>
    <property type="project" value="InterPro"/>
</dbReference>
<protein>
    <recommendedName>
        <fullName evidence="4">Bet v I/Major latex protein domain-containing protein</fullName>
    </recommendedName>
</protein>
<evidence type="ECO:0000256" key="1">
    <source>
        <dbReference type="ARBA" id="ARBA00009744"/>
    </source>
</evidence>
<dbReference type="GO" id="GO:0038023">
    <property type="term" value="F:signaling receptor activity"/>
    <property type="evidence" value="ECO:0007669"/>
    <property type="project" value="InterPro"/>
</dbReference>
<evidence type="ECO:0000313" key="6">
    <source>
        <dbReference type="Proteomes" id="UP000027138"/>
    </source>
</evidence>
<gene>
    <name evidence="5" type="ORF">JCGZ_18945</name>
</gene>
<dbReference type="SUPFAM" id="SSF55961">
    <property type="entry name" value="Bet v1-like"/>
    <property type="match status" value="1"/>
</dbReference>
<dbReference type="FunFam" id="3.30.530.20:FF:000007">
    <property type="entry name" value="Major pollen allergen Bet v 1-A"/>
    <property type="match status" value="1"/>
</dbReference>
<evidence type="ECO:0000256" key="3">
    <source>
        <dbReference type="ARBA" id="ARBA00023265"/>
    </source>
</evidence>
<dbReference type="CDD" id="cd07816">
    <property type="entry name" value="Bet_v1-like"/>
    <property type="match status" value="1"/>
</dbReference>
<dbReference type="OrthoDB" id="1858506at2759"/>
<dbReference type="GO" id="GO:0010427">
    <property type="term" value="F:abscisic acid binding"/>
    <property type="evidence" value="ECO:0007669"/>
    <property type="project" value="InterPro"/>
</dbReference>
<comment type="similarity">
    <text evidence="1">Belongs to the BetVI family.</text>
</comment>
<dbReference type="GO" id="GO:0005634">
    <property type="term" value="C:nucleus"/>
    <property type="evidence" value="ECO:0007669"/>
    <property type="project" value="TreeGrafter"/>
</dbReference>
<evidence type="ECO:0000313" key="5">
    <source>
        <dbReference type="EMBL" id="KDP27865.1"/>
    </source>
</evidence>
<dbReference type="GO" id="GO:0005737">
    <property type="term" value="C:cytoplasm"/>
    <property type="evidence" value="ECO:0007669"/>
    <property type="project" value="TreeGrafter"/>
</dbReference>
<evidence type="ECO:0000259" key="4">
    <source>
        <dbReference type="Pfam" id="PF00407"/>
    </source>
</evidence>
<dbReference type="InterPro" id="IPR000916">
    <property type="entry name" value="Bet_v_I/MLP"/>
</dbReference>
<keyword evidence="2" id="KW-0611">Plant defense</keyword>
<dbReference type="KEGG" id="jcu:105643489"/>
<dbReference type="GO" id="GO:0009738">
    <property type="term" value="P:abscisic acid-activated signaling pathway"/>
    <property type="evidence" value="ECO:0007669"/>
    <property type="project" value="InterPro"/>
</dbReference>
<dbReference type="InterPro" id="IPR050279">
    <property type="entry name" value="Plant_def-hormone_signal"/>
</dbReference>
<dbReference type="InterPro" id="IPR024949">
    <property type="entry name" value="Bet_v_I_allergen"/>
</dbReference>
<dbReference type="Proteomes" id="UP000027138">
    <property type="component" value="Unassembled WGS sequence"/>
</dbReference>
<keyword evidence="3" id="KW-0568">Pathogenesis-related protein</keyword>
<accession>A0A067K6H6</accession>
<keyword evidence="6" id="KW-1185">Reference proteome</keyword>
<evidence type="ECO:0000256" key="2">
    <source>
        <dbReference type="ARBA" id="ARBA00022821"/>
    </source>
</evidence>
<sequence>MGIVTYEGKIESSIPPARLFRMIILEPEIYVPKVLPGAITSFETLQGDGGPGTIRKMSFGNGSPISHVVETVDWLDKENCIFHYSIIGGDPTLIDTSKLEKMSFVLKLEPTPSGGTMATRSCKGYTVDGADVDEEEVRTSLIKTIEVFKGVFKLYEAYAIANPDA</sequence>
<name>A0A067K6H6_JATCU</name>
<reference evidence="5 6" key="1">
    <citation type="journal article" date="2014" name="PLoS ONE">
        <title>Global Analysis of Gene Expression Profiles in Physic Nut (Jatropha curcas L.) Seedlings Exposed to Salt Stress.</title>
        <authorList>
            <person name="Zhang L."/>
            <person name="Zhang C."/>
            <person name="Wu P."/>
            <person name="Chen Y."/>
            <person name="Li M."/>
            <person name="Jiang H."/>
            <person name="Wu G."/>
        </authorList>
    </citation>
    <scope>NUCLEOTIDE SEQUENCE [LARGE SCALE GENOMIC DNA]</scope>
    <source>
        <strain evidence="6">cv. GZQX0401</strain>
        <tissue evidence="5">Young leaves</tissue>
    </source>
</reference>
<dbReference type="PANTHER" id="PTHR31213">
    <property type="entry name" value="OS08G0374000 PROTEIN-RELATED"/>
    <property type="match status" value="1"/>
</dbReference>
<dbReference type="InterPro" id="IPR023393">
    <property type="entry name" value="START-like_dom_sf"/>
</dbReference>
<feature type="domain" description="Bet v I/Major latex protein" evidence="4">
    <location>
        <begin position="3"/>
        <end position="91"/>
    </location>
</feature>
<dbReference type="AlphaFoldDB" id="A0A067K6H6"/>
<dbReference type="Pfam" id="PF00407">
    <property type="entry name" value="Bet_v_1"/>
    <property type="match status" value="1"/>
</dbReference>
<dbReference type="STRING" id="180498.A0A067K6H6"/>